<organism evidence="4 5">
    <name type="scientific">Trypanosoma rangeli SC58</name>
    <dbReference type="NCBI Taxonomy" id="429131"/>
    <lineage>
        <taxon>Eukaryota</taxon>
        <taxon>Discoba</taxon>
        <taxon>Euglenozoa</taxon>
        <taxon>Kinetoplastea</taxon>
        <taxon>Metakinetoplastina</taxon>
        <taxon>Trypanosomatida</taxon>
        <taxon>Trypanosomatidae</taxon>
        <taxon>Trypanosoma</taxon>
        <taxon>Herpetosoma</taxon>
    </lineage>
</organism>
<feature type="region of interest" description="Disordered" evidence="1">
    <location>
        <begin position="237"/>
        <end position="258"/>
    </location>
</feature>
<keyword evidence="2" id="KW-0812">Transmembrane</keyword>
<evidence type="ECO:0000256" key="2">
    <source>
        <dbReference type="SAM" id="Phobius"/>
    </source>
</evidence>
<dbReference type="PROSITE" id="PS50020">
    <property type="entry name" value="WW_DOMAIN_2"/>
    <property type="match status" value="1"/>
</dbReference>
<gene>
    <name evidence="4" type="ORF">TRSC58_05180</name>
</gene>
<protein>
    <recommendedName>
        <fullName evidence="3">WW domain-containing protein</fullName>
    </recommendedName>
</protein>
<keyword evidence="5" id="KW-1185">Reference proteome</keyword>
<proteinExistence type="predicted"/>
<feature type="transmembrane region" description="Helical" evidence="2">
    <location>
        <begin position="35"/>
        <end position="58"/>
    </location>
</feature>
<evidence type="ECO:0000259" key="3">
    <source>
        <dbReference type="PROSITE" id="PS50020"/>
    </source>
</evidence>
<feature type="domain" description="WW" evidence="3">
    <location>
        <begin position="143"/>
        <end position="176"/>
    </location>
</feature>
<reference evidence="4 5" key="1">
    <citation type="submission" date="2013-07" db="EMBL/GenBank/DDBJ databases">
        <authorList>
            <person name="Stoco P.H."/>
            <person name="Wagner G."/>
            <person name="Gerber A."/>
            <person name="Zaha A."/>
            <person name="Thompson C."/>
            <person name="Bartholomeu D.C."/>
            <person name="Luckemeyer D.D."/>
            <person name="Bahia D."/>
            <person name="Loreto E."/>
            <person name="Prestes E.B."/>
            <person name="Lima F.M."/>
            <person name="Rodrigues-Luiz G."/>
            <person name="Vallejo G.A."/>
            <person name="Filho J.F."/>
            <person name="Monteiro K.M."/>
            <person name="Tyler K.M."/>
            <person name="de Almeida L.G."/>
            <person name="Ortiz M.F."/>
            <person name="Siervo M.A."/>
            <person name="de Moraes M.H."/>
            <person name="Cunha O.L."/>
            <person name="Mendonca-Neto R."/>
            <person name="Silva R."/>
            <person name="Teixeira S.M."/>
            <person name="Murta S.M."/>
            <person name="Sincero T.C."/>
            <person name="Mendes T.A."/>
            <person name="Urmenyi T.P."/>
            <person name="Silva V.G."/>
            <person name="da Rocha W.D."/>
            <person name="Andersson B."/>
            <person name="Romanha A.J."/>
            <person name="Steindel M."/>
            <person name="de Vasconcelos A.T."/>
            <person name="Grisard E.C."/>
        </authorList>
    </citation>
    <scope>NUCLEOTIDE SEQUENCE [LARGE SCALE GENOMIC DNA]</scope>
    <source>
        <strain evidence="4 5">SC58</strain>
    </source>
</reference>
<name>A0A061J1J8_TRYRA</name>
<evidence type="ECO:0000313" key="5">
    <source>
        <dbReference type="Proteomes" id="UP000031737"/>
    </source>
</evidence>
<dbReference type="Proteomes" id="UP000031737">
    <property type="component" value="Unassembled WGS sequence"/>
</dbReference>
<sequence>MMSLKSTLHTIGRGLYDAETVGDAGRTVLQALPAWLPWVGAGACITAYVVTLRVRLFIARWRRAARWRVERKYMALGFLHDYAQPPGISFTLVGDDEEDEDGEDGDATALKMSDIEEFRCSLGIRSPRDDDLLLLVEEMLLVDPIPDGWVLYRTSAGLVRFMNVNTQELFFFHPGKREEERHIRAELKLRNRVVMEAKLNFLGGDEESGRRNGNNYSFALRKQRHKKFSGTCNACSDSTSGGGATLSFSDDGDEEVDGRDEQSTFRRLFRYFLEREERKIERDVEKQLGVLPAAGSGSLGAPQTESRSLRVLPANLVHSNAHLRRVTAS</sequence>
<dbReference type="InterPro" id="IPR001202">
    <property type="entry name" value="WW_dom"/>
</dbReference>
<accession>A0A061J1J8</accession>
<keyword evidence="2" id="KW-0472">Membrane</keyword>
<evidence type="ECO:0000256" key="1">
    <source>
        <dbReference type="SAM" id="MobiDB-lite"/>
    </source>
</evidence>
<evidence type="ECO:0000313" key="4">
    <source>
        <dbReference type="EMBL" id="ESL07137.1"/>
    </source>
</evidence>
<comment type="caution">
    <text evidence="4">The sequence shown here is derived from an EMBL/GenBank/DDBJ whole genome shotgun (WGS) entry which is preliminary data.</text>
</comment>
<dbReference type="VEuPathDB" id="TriTrypDB:TRSC58_05180"/>
<dbReference type="EMBL" id="AUPL01005180">
    <property type="protein sequence ID" value="ESL07137.1"/>
    <property type="molecule type" value="Genomic_DNA"/>
</dbReference>
<keyword evidence="2" id="KW-1133">Transmembrane helix</keyword>
<dbReference type="AlphaFoldDB" id="A0A061J1J8"/>
<dbReference type="OrthoDB" id="278124at2759"/>